<dbReference type="PANTHER" id="PTHR24291">
    <property type="entry name" value="CYTOCHROME P450 FAMILY 4"/>
    <property type="match status" value="1"/>
</dbReference>
<evidence type="ECO:0000256" key="4">
    <source>
        <dbReference type="PIRSR" id="PIRSR602403-1"/>
    </source>
</evidence>
<evidence type="ECO:0000313" key="6">
    <source>
        <dbReference type="EMBL" id="CAG5129516.1"/>
    </source>
</evidence>
<dbReference type="Proteomes" id="UP000678393">
    <property type="component" value="Unassembled WGS sequence"/>
</dbReference>
<dbReference type="GO" id="GO:0020037">
    <property type="term" value="F:heme binding"/>
    <property type="evidence" value="ECO:0007669"/>
    <property type="project" value="InterPro"/>
</dbReference>
<dbReference type="SUPFAM" id="SSF48264">
    <property type="entry name" value="Cytochrome P450"/>
    <property type="match status" value="1"/>
</dbReference>
<evidence type="ECO:0000256" key="2">
    <source>
        <dbReference type="ARBA" id="ARBA00022723"/>
    </source>
</evidence>
<reference evidence="6" key="1">
    <citation type="submission" date="2021-04" db="EMBL/GenBank/DDBJ databases">
        <authorList>
            <consortium name="Molecular Ecology Group"/>
        </authorList>
    </citation>
    <scope>NUCLEOTIDE SEQUENCE</scope>
</reference>
<comment type="cofactor">
    <cofactor evidence="4">
        <name>heme</name>
        <dbReference type="ChEBI" id="CHEBI:30413"/>
    </cofactor>
</comment>
<comment type="similarity">
    <text evidence="1 5">Belongs to the cytochrome P450 family.</text>
</comment>
<dbReference type="GO" id="GO:0016705">
    <property type="term" value="F:oxidoreductase activity, acting on paired donors, with incorporation or reduction of molecular oxygen"/>
    <property type="evidence" value="ECO:0007669"/>
    <property type="project" value="InterPro"/>
</dbReference>
<evidence type="ECO:0000313" key="7">
    <source>
        <dbReference type="Proteomes" id="UP000678393"/>
    </source>
</evidence>
<dbReference type="OrthoDB" id="1470350at2759"/>
<dbReference type="GO" id="GO:0004497">
    <property type="term" value="F:monooxygenase activity"/>
    <property type="evidence" value="ECO:0007669"/>
    <property type="project" value="UniProtKB-KW"/>
</dbReference>
<keyword evidence="7" id="KW-1185">Reference proteome</keyword>
<dbReference type="InterPro" id="IPR002403">
    <property type="entry name" value="Cyt_P450_E_grp-IV"/>
</dbReference>
<dbReference type="PRINTS" id="PR00385">
    <property type="entry name" value="P450"/>
</dbReference>
<dbReference type="PANTHER" id="PTHR24291:SF201">
    <property type="entry name" value="CYTOCHROME P450, FAMILY 4, SUBFAMILY B, POLYPEPTIDE 7"/>
    <property type="match status" value="1"/>
</dbReference>
<keyword evidence="3 4" id="KW-0408">Iron</keyword>
<dbReference type="Pfam" id="PF00067">
    <property type="entry name" value="p450"/>
    <property type="match status" value="1"/>
</dbReference>
<organism evidence="6 7">
    <name type="scientific">Candidula unifasciata</name>
    <dbReference type="NCBI Taxonomy" id="100452"/>
    <lineage>
        <taxon>Eukaryota</taxon>
        <taxon>Metazoa</taxon>
        <taxon>Spiralia</taxon>
        <taxon>Lophotrochozoa</taxon>
        <taxon>Mollusca</taxon>
        <taxon>Gastropoda</taxon>
        <taxon>Heterobranchia</taxon>
        <taxon>Euthyneura</taxon>
        <taxon>Panpulmonata</taxon>
        <taxon>Eupulmonata</taxon>
        <taxon>Stylommatophora</taxon>
        <taxon>Helicina</taxon>
        <taxon>Helicoidea</taxon>
        <taxon>Geomitridae</taxon>
        <taxon>Candidula</taxon>
    </lineage>
</organism>
<dbReference type="EMBL" id="CAJHNH020003537">
    <property type="protein sequence ID" value="CAG5129516.1"/>
    <property type="molecule type" value="Genomic_DNA"/>
</dbReference>
<dbReference type="InterPro" id="IPR036396">
    <property type="entry name" value="Cyt_P450_sf"/>
</dbReference>
<dbReference type="PRINTS" id="PR00465">
    <property type="entry name" value="EP450IV"/>
</dbReference>
<evidence type="ECO:0000256" key="1">
    <source>
        <dbReference type="ARBA" id="ARBA00010617"/>
    </source>
</evidence>
<dbReference type="Gene3D" id="1.10.630.10">
    <property type="entry name" value="Cytochrome P450"/>
    <property type="match status" value="1"/>
</dbReference>
<protein>
    <submittedName>
        <fullName evidence="6">Uncharacterized protein</fullName>
    </submittedName>
</protein>
<dbReference type="GO" id="GO:0005506">
    <property type="term" value="F:iron ion binding"/>
    <property type="evidence" value="ECO:0007669"/>
    <property type="project" value="InterPro"/>
</dbReference>
<keyword evidence="4 5" id="KW-0349">Heme</keyword>
<name>A0A8S3ZQ61_9EUPU</name>
<dbReference type="InterPro" id="IPR001128">
    <property type="entry name" value="Cyt_P450"/>
</dbReference>
<sequence length="311" mass="35901">MEYKSKVVACDVPNFLMEFSFCPYSSVYSLLPMFLLPWLWPDCIFYLTSGGRRFLRNCNYVHNVADDIINKRRQLLQKEGPPKSLHLDFLDILLMARDEDGHPMTTHEIRNEVDTFMFAGHDTTGAAVNWILYNLAKHPEYQVKVQAEIDTVLQGRDSDDVLWSDLPNLHTLQLCMKEALRLYPPVPFIQRVLTQPIEIDGKAIPPGTLITIAIINLHRNSLVWEDPDEFRPERFLPENLKNKDMYSFVPFSAGPRNCLGQNFALNEAKVLISRILHRYTIELAPDAPAVQRSATVILKTDHGLWVRLKRR</sequence>
<keyword evidence="2 4" id="KW-0479">Metal-binding</keyword>
<dbReference type="InterPro" id="IPR050196">
    <property type="entry name" value="Cytochrome_P450_Monoox"/>
</dbReference>
<feature type="binding site" description="axial binding residue" evidence="4">
    <location>
        <position position="258"/>
    </location>
    <ligand>
        <name>heme</name>
        <dbReference type="ChEBI" id="CHEBI:30413"/>
    </ligand>
    <ligandPart>
        <name>Fe</name>
        <dbReference type="ChEBI" id="CHEBI:18248"/>
    </ligandPart>
</feature>
<evidence type="ECO:0000256" key="5">
    <source>
        <dbReference type="RuleBase" id="RU000461"/>
    </source>
</evidence>
<dbReference type="PROSITE" id="PS00086">
    <property type="entry name" value="CYTOCHROME_P450"/>
    <property type="match status" value="1"/>
</dbReference>
<dbReference type="AlphaFoldDB" id="A0A8S3ZQ61"/>
<evidence type="ECO:0000256" key="3">
    <source>
        <dbReference type="ARBA" id="ARBA00023004"/>
    </source>
</evidence>
<gene>
    <name evidence="6" type="ORF">CUNI_LOCUS15074</name>
</gene>
<keyword evidence="5" id="KW-0560">Oxidoreductase</keyword>
<dbReference type="InterPro" id="IPR017972">
    <property type="entry name" value="Cyt_P450_CS"/>
</dbReference>
<keyword evidence="5" id="KW-0503">Monooxygenase</keyword>
<comment type="caution">
    <text evidence="6">The sequence shown here is derived from an EMBL/GenBank/DDBJ whole genome shotgun (WGS) entry which is preliminary data.</text>
</comment>
<accession>A0A8S3ZQ61</accession>
<proteinExistence type="inferred from homology"/>